<proteinExistence type="predicted"/>
<evidence type="ECO:0000256" key="1">
    <source>
        <dbReference type="SAM" id="Phobius"/>
    </source>
</evidence>
<feature type="transmembrane region" description="Helical" evidence="1">
    <location>
        <begin position="63"/>
        <end position="83"/>
    </location>
</feature>
<name>A0A2P2PF07_RHIMU</name>
<keyword evidence="1" id="KW-0472">Membrane</keyword>
<reference evidence="2" key="1">
    <citation type="submission" date="2018-02" db="EMBL/GenBank/DDBJ databases">
        <title>Rhizophora mucronata_Transcriptome.</title>
        <authorList>
            <person name="Meera S.P."/>
            <person name="Sreeshan A."/>
            <person name="Augustine A."/>
        </authorList>
    </citation>
    <scope>NUCLEOTIDE SEQUENCE</scope>
    <source>
        <tissue evidence="2">Leaf</tissue>
    </source>
</reference>
<protein>
    <submittedName>
        <fullName evidence="2">Uncharacterized protein</fullName>
    </submittedName>
</protein>
<keyword evidence="1" id="KW-1133">Transmembrane helix</keyword>
<evidence type="ECO:0000313" key="2">
    <source>
        <dbReference type="EMBL" id="MBX53297.1"/>
    </source>
</evidence>
<dbReference type="EMBL" id="GGEC01072813">
    <property type="protein sequence ID" value="MBX53297.1"/>
    <property type="molecule type" value="Transcribed_RNA"/>
</dbReference>
<keyword evidence="1" id="KW-0812">Transmembrane</keyword>
<sequence length="86" mass="9855">MNGLQHTSPPTHCRLTNCSHVPLTKIFEFRLHHNPNCDISISLHEIMKCSPGFEGLKGKQTTFYLLCSFSFCFCYLLAAIYNLNMQ</sequence>
<accession>A0A2P2PF07</accession>
<organism evidence="2">
    <name type="scientific">Rhizophora mucronata</name>
    <name type="common">Asiatic mangrove</name>
    <dbReference type="NCBI Taxonomy" id="61149"/>
    <lineage>
        <taxon>Eukaryota</taxon>
        <taxon>Viridiplantae</taxon>
        <taxon>Streptophyta</taxon>
        <taxon>Embryophyta</taxon>
        <taxon>Tracheophyta</taxon>
        <taxon>Spermatophyta</taxon>
        <taxon>Magnoliopsida</taxon>
        <taxon>eudicotyledons</taxon>
        <taxon>Gunneridae</taxon>
        <taxon>Pentapetalae</taxon>
        <taxon>rosids</taxon>
        <taxon>fabids</taxon>
        <taxon>Malpighiales</taxon>
        <taxon>Rhizophoraceae</taxon>
        <taxon>Rhizophora</taxon>
    </lineage>
</organism>
<dbReference type="AlphaFoldDB" id="A0A2P2PF07"/>